<name>A0AA40G1M5_9HYME</name>
<protein>
    <submittedName>
        <fullName evidence="1">Uncharacterized protein</fullName>
    </submittedName>
</protein>
<organism evidence="1 2">
    <name type="scientific">Melipona bicolor</name>
    <dbReference type="NCBI Taxonomy" id="60889"/>
    <lineage>
        <taxon>Eukaryota</taxon>
        <taxon>Metazoa</taxon>
        <taxon>Ecdysozoa</taxon>
        <taxon>Arthropoda</taxon>
        <taxon>Hexapoda</taxon>
        <taxon>Insecta</taxon>
        <taxon>Pterygota</taxon>
        <taxon>Neoptera</taxon>
        <taxon>Endopterygota</taxon>
        <taxon>Hymenoptera</taxon>
        <taxon>Apocrita</taxon>
        <taxon>Aculeata</taxon>
        <taxon>Apoidea</taxon>
        <taxon>Anthophila</taxon>
        <taxon>Apidae</taxon>
        <taxon>Melipona</taxon>
    </lineage>
</organism>
<dbReference type="EMBL" id="JAHYIQ010000008">
    <property type="protein sequence ID" value="KAK1129347.1"/>
    <property type="molecule type" value="Genomic_DNA"/>
</dbReference>
<feature type="non-terminal residue" evidence="1">
    <location>
        <position position="1"/>
    </location>
</feature>
<evidence type="ECO:0000313" key="2">
    <source>
        <dbReference type="Proteomes" id="UP001177670"/>
    </source>
</evidence>
<sequence length="78" mass="9137">PTTSTLFSTSRPFILRIYESSVEILSNLRVPRCYLRQQYPPRRRESSESLENLFIIWPEKKAGEEGASFCNLPMSQRK</sequence>
<evidence type="ECO:0000313" key="1">
    <source>
        <dbReference type="EMBL" id="KAK1129347.1"/>
    </source>
</evidence>
<dbReference type="AlphaFoldDB" id="A0AA40G1M5"/>
<accession>A0AA40G1M5</accession>
<gene>
    <name evidence="1" type="ORF">K0M31_019079</name>
</gene>
<proteinExistence type="predicted"/>
<comment type="caution">
    <text evidence="1">The sequence shown here is derived from an EMBL/GenBank/DDBJ whole genome shotgun (WGS) entry which is preliminary data.</text>
</comment>
<keyword evidence="2" id="KW-1185">Reference proteome</keyword>
<reference evidence="1" key="1">
    <citation type="submission" date="2021-10" db="EMBL/GenBank/DDBJ databases">
        <title>Melipona bicolor Genome sequencing and assembly.</title>
        <authorList>
            <person name="Araujo N.S."/>
            <person name="Arias M.C."/>
        </authorList>
    </citation>
    <scope>NUCLEOTIDE SEQUENCE</scope>
    <source>
        <strain evidence="1">USP_2M_L1-L4_2017</strain>
        <tissue evidence="1">Whole body</tissue>
    </source>
</reference>
<dbReference type="Proteomes" id="UP001177670">
    <property type="component" value="Unassembled WGS sequence"/>
</dbReference>